<dbReference type="InterPro" id="IPR036179">
    <property type="entry name" value="Ig-like_dom_sf"/>
</dbReference>
<dbReference type="PaxDb" id="8355-A0A1L8FCD9"/>
<dbReference type="SUPFAM" id="SSF48726">
    <property type="entry name" value="Immunoglobulin"/>
    <property type="match status" value="1"/>
</dbReference>
<keyword evidence="4" id="KW-0325">Glycoprotein</keyword>
<reference evidence="6" key="1">
    <citation type="submission" date="2025-08" db="UniProtKB">
        <authorList>
            <consortium name="RefSeq"/>
        </authorList>
    </citation>
    <scope>IDENTIFICATION</scope>
    <source>
        <strain evidence="6">J_2021</strain>
        <tissue evidence="6">Erythrocytes</tissue>
    </source>
</reference>
<dbReference type="AlphaFoldDB" id="A0A1L8FCD9"/>
<dbReference type="Proteomes" id="UP000186698">
    <property type="component" value="Chromosome 8L"/>
</dbReference>
<protein>
    <submittedName>
        <fullName evidence="6">SLAM family member 9</fullName>
    </submittedName>
</protein>
<accession>A0A1L8FCD9</accession>
<evidence type="ECO:0000313" key="5">
    <source>
        <dbReference type="Proteomes" id="UP000186698"/>
    </source>
</evidence>
<organism evidence="5 6">
    <name type="scientific">Xenopus laevis</name>
    <name type="common">African clawed frog</name>
    <dbReference type="NCBI Taxonomy" id="8355"/>
    <lineage>
        <taxon>Eukaryota</taxon>
        <taxon>Metazoa</taxon>
        <taxon>Chordata</taxon>
        <taxon>Craniata</taxon>
        <taxon>Vertebrata</taxon>
        <taxon>Euteleostomi</taxon>
        <taxon>Amphibia</taxon>
        <taxon>Batrachia</taxon>
        <taxon>Anura</taxon>
        <taxon>Pipoidea</taxon>
        <taxon>Pipidae</taxon>
        <taxon>Xenopodinae</taxon>
        <taxon>Xenopus</taxon>
        <taxon>Xenopus</taxon>
    </lineage>
</organism>
<dbReference type="OrthoDB" id="9427418at2759"/>
<dbReference type="RefSeq" id="XP_041429483.1">
    <property type="nucleotide sequence ID" value="XM_041573549.1"/>
</dbReference>
<comment type="subcellular location">
    <subcellularLocation>
        <location evidence="1">Membrane</location>
    </subcellularLocation>
</comment>
<keyword evidence="5" id="KW-1185">Reference proteome</keyword>
<name>A0A1L8FCD9_XENLA</name>
<evidence type="ECO:0000256" key="2">
    <source>
        <dbReference type="ARBA" id="ARBA00022729"/>
    </source>
</evidence>
<dbReference type="STRING" id="8355.A0A1L8FCD9"/>
<evidence type="ECO:0000313" key="6">
    <source>
        <dbReference type="RefSeq" id="XP_041429483.1"/>
    </source>
</evidence>
<dbReference type="Gene3D" id="2.60.40.10">
    <property type="entry name" value="Immunoglobulins"/>
    <property type="match status" value="2"/>
</dbReference>
<proteinExistence type="predicted"/>
<dbReference type="InterPro" id="IPR015631">
    <property type="entry name" value="CD2/SLAM_rcpt"/>
</dbReference>
<gene>
    <name evidence="6" type="primary">LOC108699119</name>
</gene>
<evidence type="ECO:0000256" key="4">
    <source>
        <dbReference type="ARBA" id="ARBA00023180"/>
    </source>
</evidence>
<evidence type="ECO:0000256" key="3">
    <source>
        <dbReference type="ARBA" id="ARBA00023136"/>
    </source>
</evidence>
<dbReference type="PANTHER" id="PTHR12080">
    <property type="entry name" value="SIGNALING LYMPHOCYTIC ACTIVATION MOLECULE"/>
    <property type="match status" value="1"/>
</dbReference>
<dbReference type="OMA" id="FRTINPW"/>
<keyword evidence="2" id="KW-0732">Signal</keyword>
<sequence length="327" mass="37652">MLVLCSWSFLILFLPKSVLCDLSCKATKSVAATEGEETILQVNRTGITEISWTLKGQHIATTKPNEPIEWKNRQFKTRLGSKPDASLIINKITREDQETYMADMRGLEEEDDFTQCYNVTVYKRLKYEDIEIYFTRAGETICNINVTCTGNEGSNVTWIYISNDTIEEPNHTLYIYHVTPDHSYNCSLKNPVSKVFRTINPWTLCNEGKQYKMVLLAILLPAAIVIFCLLIFFRLKKKLKTFRFRDRPDGFPVNDTSELTMGPVENPYCEILDHPIKQEKKTAHSRVAPMKKDVKTVYFILDKSPKAVPTEKSKQQNVSIYEVIKSH</sequence>
<dbReference type="GO" id="GO:0016020">
    <property type="term" value="C:membrane"/>
    <property type="evidence" value="ECO:0007669"/>
    <property type="project" value="UniProtKB-SubCell"/>
</dbReference>
<dbReference type="InterPro" id="IPR013783">
    <property type="entry name" value="Ig-like_fold"/>
</dbReference>
<evidence type="ECO:0000256" key="1">
    <source>
        <dbReference type="ARBA" id="ARBA00004370"/>
    </source>
</evidence>
<keyword evidence="3" id="KW-0472">Membrane</keyword>
<dbReference type="KEGG" id="xla:108699119"/>
<dbReference type="GeneID" id="108699119"/>
<dbReference type="PANTHER" id="PTHR12080:SF55">
    <property type="entry name" value="LYMPHOCYTE FUNCTION-ASSOCIATED ANTIGEN 3"/>
    <property type="match status" value="1"/>
</dbReference>